<keyword evidence="1" id="KW-0812">Transmembrane</keyword>
<dbReference type="Proteomes" id="UP000307790">
    <property type="component" value="Unassembled WGS sequence"/>
</dbReference>
<accession>A0A5R9IMW6</accession>
<evidence type="ECO:0000313" key="2">
    <source>
        <dbReference type="EMBL" id="TLU66880.1"/>
    </source>
</evidence>
<keyword evidence="1" id="KW-1133">Transmembrane helix</keyword>
<sequence length="94" mass="9594">MDEYLPLIIQMGAGAVGGNVAGTFLQGLSFGFLGNSLVGIVGGGMTSKVLYAFNVTLTGNSMDYHSVVSDLISGCIGGGLLMLVIAFVRSLFGN</sequence>
<keyword evidence="1" id="KW-0472">Membrane</keyword>
<dbReference type="EMBL" id="VCBC01000004">
    <property type="protein sequence ID" value="TLU66880.1"/>
    <property type="molecule type" value="Genomic_DNA"/>
</dbReference>
<comment type="caution">
    <text evidence="2">The sequence shown here is derived from an EMBL/GenBank/DDBJ whole genome shotgun (WGS) entry which is preliminary data.</text>
</comment>
<evidence type="ECO:0000313" key="3">
    <source>
        <dbReference type="Proteomes" id="UP000307790"/>
    </source>
</evidence>
<feature type="transmembrane region" description="Helical" evidence="1">
    <location>
        <begin position="71"/>
        <end position="92"/>
    </location>
</feature>
<name>A0A5R9IMW6_9GAMM</name>
<evidence type="ECO:0000256" key="1">
    <source>
        <dbReference type="SAM" id="Phobius"/>
    </source>
</evidence>
<proteinExistence type="predicted"/>
<feature type="transmembrane region" description="Helical" evidence="1">
    <location>
        <begin position="32"/>
        <end position="51"/>
    </location>
</feature>
<evidence type="ECO:0008006" key="4">
    <source>
        <dbReference type="Google" id="ProtNLM"/>
    </source>
</evidence>
<protein>
    <recommendedName>
        <fullName evidence="4">GlsB/YeaQ/YmgE family stress response membrane protein</fullName>
    </recommendedName>
</protein>
<organism evidence="2 3">
    <name type="scientific">Thalassotalea litorea</name>
    <dbReference type="NCBI Taxonomy" id="2020715"/>
    <lineage>
        <taxon>Bacteria</taxon>
        <taxon>Pseudomonadati</taxon>
        <taxon>Pseudomonadota</taxon>
        <taxon>Gammaproteobacteria</taxon>
        <taxon>Alteromonadales</taxon>
        <taxon>Colwelliaceae</taxon>
        <taxon>Thalassotalea</taxon>
    </lineage>
</organism>
<reference evidence="2 3" key="1">
    <citation type="submission" date="2019-05" db="EMBL/GenBank/DDBJ databases">
        <title>Genome sequences of Thalassotalea litorea 1K03283.</title>
        <authorList>
            <person name="Zhang D."/>
        </authorList>
    </citation>
    <scope>NUCLEOTIDE SEQUENCE [LARGE SCALE GENOMIC DNA]</scope>
    <source>
        <strain evidence="2 3">MCCC 1K03283</strain>
    </source>
</reference>
<dbReference type="OrthoDB" id="7028560at2"/>
<dbReference type="AlphaFoldDB" id="A0A5R9IMW6"/>
<dbReference type="RefSeq" id="WP_138318946.1">
    <property type="nucleotide sequence ID" value="NZ_VCBC01000004.1"/>
</dbReference>
<keyword evidence="3" id="KW-1185">Reference proteome</keyword>
<feature type="transmembrane region" description="Helical" evidence="1">
    <location>
        <begin position="6"/>
        <end position="25"/>
    </location>
</feature>
<gene>
    <name evidence="2" type="ORF">FE810_05080</name>
</gene>